<organism evidence="2 3">
    <name type="scientific">Austropuccinia psidii MF-1</name>
    <dbReference type="NCBI Taxonomy" id="1389203"/>
    <lineage>
        <taxon>Eukaryota</taxon>
        <taxon>Fungi</taxon>
        <taxon>Dikarya</taxon>
        <taxon>Basidiomycota</taxon>
        <taxon>Pucciniomycotina</taxon>
        <taxon>Pucciniomycetes</taxon>
        <taxon>Pucciniales</taxon>
        <taxon>Sphaerophragmiaceae</taxon>
        <taxon>Austropuccinia</taxon>
    </lineage>
</organism>
<sequence length="306" mass="35614">MQGQKQEIFQPKAEQVRPNEPEAVGLGERNTQGPEIVVNIYRISSPNNRNITPTQNEHSVVTPESNLNSDALWLQMSQFAEQTQKQFAELRESHERMKELTASMDKIVKALQEGHSQLKKASEETNKRLNQVFEEKHHSRRDRDFLDQDLNKLFNVYQNMNPQPQGHVLDNPYHQKDIKPDALLENKTRYPSQYQDGDNKYYSEKEKLKQLPEASSWPKFYGTGEYDNMEPIDYIDGLFTDVPSIPYYCITARLYKAFKVHASIWCTEMKEIHVVRVKKSKIRGLVLGYVKRPCHLKISNTLCVSL</sequence>
<evidence type="ECO:0000313" key="2">
    <source>
        <dbReference type="EMBL" id="MBW0518953.1"/>
    </source>
</evidence>
<dbReference type="EMBL" id="AVOT02027008">
    <property type="protein sequence ID" value="MBW0518953.1"/>
    <property type="molecule type" value="Genomic_DNA"/>
</dbReference>
<dbReference type="Proteomes" id="UP000765509">
    <property type="component" value="Unassembled WGS sequence"/>
</dbReference>
<protein>
    <submittedName>
        <fullName evidence="2">Uncharacterized protein</fullName>
    </submittedName>
</protein>
<dbReference type="AlphaFoldDB" id="A0A9Q3EHC9"/>
<feature type="region of interest" description="Disordered" evidence="1">
    <location>
        <begin position="1"/>
        <end position="31"/>
    </location>
</feature>
<evidence type="ECO:0000313" key="3">
    <source>
        <dbReference type="Proteomes" id="UP000765509"/>
    </source>
</evidence>
<proteinExistence type="predicted"/>
<evidence type="ECO:0000256" key="1">
    <source>
        <dbReference type="SAM" id="MobiDB-lite"/>
    </source>
</evidence>
<name>A0A9Q3EHC9_9BASI</name>
<keyword evidence="3" id="KW-1185">Reference proteome</keyword>
<accession>A0A9Q3EHC9</accession>
<comment type="caution">
    <text evidence="2">The sequence shown here is derived from an EMBL/GenBank/DDBJ whole genome shotgun (WGS) entry which is preliminary data.</text>
</comment>
<reference evidence="2" key="1">
    <citation type="submission" date="2021-03" db="EMBL/GenBank/DDBJ databases">
        <title>Draft genome sequence of rust myrtle Austropuccinia psidii MF-1, a brazilian biotype.</title>
        <authorList>
            <person name="Quecine M.C."/>
            <person name="Pachon D.M.R."/>
            <person name="Bonatelli M.L."/>
            <person name="Correr F.H."/>
            <person name="Franceschini L.M."/>
            <person name="Leite T.F."/>
            <person name="Margarido G.R.A."/>
            <person name="Almeida C.A."/>
            <person name="Ferrarezi J.A."/>
            <person name="Labate C.A."/>
        </authorList>
    </citation>
    <scope>NUCLEOTIDE SEQUENCE</scope>
    <source>
        <strain evidence="2">MF-1</strain>
    </source>
</reference>
<gene>
    <name evidence="2" type="ORF">O181_058668</name>
</gene>